<keyword evidence="2" id="KW-1185">Reference proteome</keyword>
<evidence type="ECO:0000313" key="1">
    <source>
        <dbReference type="EMBL" id="ADR19824.1"/>
    </source>
</evidence>
<sequence>MKEINLSDGRKATIQQGKGKDLFWAQRNASDPSDIIKLLMVRLVKIDGEQVTEDILDDLPIGDVMLLIREFSDSYSPLLVEKQSSA</sequence>
<dbReference type="AlphaFoldDB" id="E4TH26"/>
<reference key="1">
    <citation type="submission" date="2010-11" db="EMBL/GenBank/DDBJ databases">
        <title>The complete genome of chromosome of Calditerrivibrio nitroreducens DSM 19672.</title>
        <authorList>
            <consortium name="US DOE Joint Genome Institute (JGI-PGF)"/>
            <person name="Lucas S."/>
            <person name="Copeland A."/>
            <person name="Lapidus A."/>
            <person name="Bruce D."/>
            <person name="Goodwin L."/>
            <person name="Pitluck S."/>
            <person name="Kyrpides N."/>
            <person name="Mavromatis K."/>
            <person name="Ivanova N."/>
            <person name="Mikhailova N."/>
            <person name="Zeytun A."/>
            <person name="Brettin T."/>
            <person name="Detter J.C."/>
            <person name="Tapia R."/>
            <person name="Han C."/>
            <person name="Land M."/>
            <person name="Hauser L."/>
            <person name="Markowitz V."/>
            <person name="Cheng J.-F."/>
            <person name="Hugenholtz P."/>
            <person name="Woyke T."/>
            <person name="Wu D."/>
            <person name="Spring S."/>
            <person name="Schroeder M."/>
            <person name="Brambilla E."/>
            <person name="Klenk H.-P."/>
            <person name="Eisen J.A."/>
        </authorList>
    </citation>
    <scope>NUCLEOTIDE SEQUENCE [LARGE SCALE GENOMIC DNA]</scope>
    <source>
        <strain>DSM 19672</strain>
    </source>
</reference>
<gene>
    <name evidence="1" type="ordered locus">Calni_1922</name>
</gene>
<name>E4TH26_CALNY</name>
<dbReference type="HOGENOM" id="CLU_2492002_0_0_0"/>
<dbReference type="RefSeq" id="WP_013452032.1">
    <property type="nucleotide sequence ID" value="NC_014758.1"/>
</dbReference>
<evidence type="ECO:0000313" key="2">
    <source>
        <dbReference type="Proteomes" id="UP000007039"/>
    </source>
</evidence>
<dbReference type="Proteomes" id="UP000007039">
    <property type="component" value="Chromosome"/>
</dbReference>
<reference evidence="1 2" key="2">
    <citation type="journal article" date="2011" name="Stand. Genomic Sci.">
        <title>Complete genome sequence of Calditerrivibrio nitroreducens type strain (Yu37-1).</title>
        <authorList>
            <person name="Pitluck S."/>
            <person name="Sikorski J."/>
            <person name="Zeytun A."/>
            <person name="Lapidus A."/>
            <person name="Nolan M."/>
            <person name="Lucas S."/>
            <person name="Hammon N."/>
            <person name="Deshpande S."/>
            <person name="Cheng J.F."/>
            <person name="Tapia R."/>
            <person name="Han C."/>
            <person name="Goodwin L."/>
            <person name="Liolios K."/>
            <person name="Pagani I."/>
            <person name="Ivanova N."/>
            <person name="Mavromatis K."/>
            <person name="Pati A."/>
            <person name="Chen A."/>
            <person name="Palaniappan K."/>
            <person name="Hauser L."/>
            <person name="Chang Y.J."/>
            <person name="Jeffries C.D."/>
            <person name="Detter J.C."/>
            <person name="Brambilla E."/>
            <person name="Djao O.D."/>
            <person name="Rohde M."/>
            <person name="Spring S."/>
            <person name="Goker M."/>
            <person name="Woyke T."/>
            <person name="Bristow J."/>
            <person name="Eisen J.A."/>
            <person name="Markowitz V."/>
            <person name="Hugenholtz P."/>
            <person name="Kyrpides N.C."/>
            <person name="Klenk H.P."/>
            <person name="Land M."/>
        </authorList>
    </citation>
    <scope>NUCLEOTIDE SEQUENCE [LARGE SCALE GENOMIC DNA]</scope>
    <source>
        <strain evidence="2">DSM 19672 / NBRC 101217 / Yu37-1</strain>
    </source>
</reference>
<dbReference type="STRING" id="768670.Calni_1922"/>
<accession>E4TH26</accession>
<dbReference type="OrthoDB" id="9813402at2"/>
<organism evidence="1 2">
    <name type="scientific">Calditerrivibrio nitroreducens (strain DSM 19672 / NBRC 101217 / Yu37-1)</name>
    <dbReference type="NCBI Taxonomy" id="768670"/>
    <lineage>
        <taxon>Bacteria</taxon>
        <taxon>Pseudomonadati</taxon>
        <taxon>Deferribacterota</taxon>
        <taxon>Deferribacteres</taxon>
        <taxon>Deferribacterales</taxon>
        <taxon>Calditerrivibrionaceae</taxon>
    </lineage>
</organism>
<dbReference type="KEGG" id="cni:Calni_1922"/>
<dbReference type="EMBL" id="CP002347">
    <property type="protein sequence ID" value="ADR19824.1"/>
    <property type="molecule type" value="Genomic_DNA"/>
</dbReference>
<protein>
    <submittedName>
        <fullName evidence="1">Uncharacterized protein</fullName>
    </submittedName>
</protein>
<proteinExistence type="predicted"/>